<accession>A0A6J6IVY3</accession>
<keyword evidence="8" id="KW-0460">Magnesium</keyword>
<evidence type="ECO:0000256" key="1">
    <source>
        <dbReference type="ARBA" id="ARBA00001946"/>
    </source>
</evidence>
<dbReference type="InterPro" id="IPR023214">
    <property type="entry name" value="HAD_sf"/>
</dbReference>
<organism evidence="11">
    <name type="scientific">freshwater metagenome</name>
    <dbReference type="NCBI Taxonomy" id="449393"/>
    <lineage>
        <taxon>unclassified sequences</taxon>
        <taxon>metagenomes</taxon>
        <taxon>ecological metagenomes</taxon>
    </lineage>
</organism>
<dbReference type="PANTHER" id="PTHR43344">
    <property type="entry name" value="PHOSPHOSERINE PHOSPHATASE"/>
    <property type="match status" value="1"/>
</dbReference>
<evidence type="ECO:0000256" key="2">
    <source>
        <dbReference type="ARBA" id="ARBA00005135"/>
    </source>
</evidence>
<dbReference type="PANTHER" id="PTHR43344:SF2">
    <property type="entry name" value="PHOSPHOSERINE PHOSPHATASE"/>
    <property type="match status" value="1"/>
</dbReference>
<keyword evidence="7" id="KW-0378">Hydrolase</keyword>
<dbReference type="EC" id="3.1.3.3" evidence="4"/>
<evidence type="ECO:0000256" key="8">
    <source>
        <dbReference type="ARBA" id="ARBA00022842"/>
    </source>
</evidence>
<keyword evidence="6" id="KW-0479">Metal-binding</keyword>
<dbReference type="SFLD" id="SFLDF00029">
    <property type="entry name" value="phosphoserine_phosphatase"/>
    <property type="match status" value="1"/>
</dbReference>
<name>A0A6J6IVY3_9ZZZZ</name>
<dbReference type="NCBIfam" id="TIGR01488">
    <property type="entry name" value="HAD-SF-IB"/>
    <property type="match status" value="1"/>
</dbReference>
<dbReference type="SUPFAM" id="SSF56784">
    <property type="entry name" value="HAD-like"/>
    <property type="match status" value="1"/>
</dbReference>
<protein>
    <recommendedName>
        <fullName evidence="4">phosphoserine phosphatase</fullName>
        <ecNumber evidence="4">3.1.3.3</ecNumber>
    </recommendedName>
    <alternativeName>
        <fullName evidence="10">O-phosphoserine phosphohydrolase</fullName>
    </alternativeName>
</protein>
<evidence type="ECO:0000256" key="4">
    <source>
        <dbReference type="ARBA" id="ARBA00012640"/>
    </source>
</evidence>
<comment type="cofactor">
    <cofactor evidence="1">
        <name>Mg(2+)</name>
        <dbReference type="ChEBI" id="CHEBI:18420"/>
    </cofactor>
</comment>
<dbReference type="GO" id="GO:0006564">
    <property type="term" value="P:L-serine biosynthetic process"/>
    <property type="evidence" value="ECO:0007669"/>
    <property type="project" value="UniProtKB-KW"/>
</dbReference>
<proteinExistence type="inferred from homology"/>
<dbReference type="NCBIfam" id="TIGR00338">
    <property type="entry name" value="serB"/>
    <property type="match status" value="1"/>
</dbReference>
<dbReference type="EMBL" id="CAEZVM010000010">
    <property type="protein sequence ID" value="CAB4628696.1"/>
    <property type="molecule type" value="Genomic_DNA"/>
</dbReference>
<dbReference type="SFLD" id="SFLDG01137">
    <property type="entry name" value="C1.6.1:_Phosphoserine_Phosphat"/>
    <property type="match status" value="1"/>
</dbReference>
<dbReference type="GO" id="GO:0036424">
    <property type="term" value="F:L-phosphoserine phosphatase activity"/>
    <property type="evidence" value="ECO:0007669"/>
    <property type="project" value="InterPro"/>
</dbReference>
<dbReference type="Gene3D" id="3.40.50.1000">
    <property type="entry name" value="HAD superfamily/HAD-like"/>
    <property type="match status" value="1"/>
</dbReference>
<evidence type="ECO:0000256" key="6">
    <source>
        <dbReference type="ARBA" id="ARBA00022723"/>
    </source>
</evidence>
<dbReference type="SFLD" id="SFLDS00003">
    <property type="entry name" value="Haloacid_Dehalogenase"/>
    <property type="match status" value="1"/>
</dbReference>
<dbReference type="Pfam" id="PF12710">
    <property type="entry name" value="HAD"/>
    <property type="match status" value="1"/>
</dbReference>
<evidence type="ECO:0000256" key="3">
    <source>
        <dbReference type="ARBA" id="ARBA00009184"/>
    </source>
</evidence>
<reference evidence="11" key="1">
    <citation type="submission" date="2020-05" db="EMBL/GenBank/DDBJ databases">
        <authorList>
            <person name="Chiriac C."/>
            <person name="Salcher M."/>
            <person name="Ghai R."/>
            <person name="Kavagutti S V."/>
        </authorList>
    </citation>
    <scope>NUCLEOTIDE SEQUENCE</scope>
</reference>
<dbReference type="InterPro" id="IPR004469">
    <property type="entry name" value="PSP"/>
</dbReference>
<evidence type="ECO:0000313" key="11">
    <source>
        <dbReference type="EMBL" id="CAB4628696.1"/>
    </source>
</evidence>
<comment type="similarity">
    <text evidence="3">Belongs to the HAD-like hydrolase superfamily. SerB family.</text>
</comment>
<dbReference type="UniPathway" id="UPA00135">
    <property type="reaction ID" value="UER00198"/>
</dbReference>
<dbReference type="AlphaFoldDB" id="A0A6J6IVY3"/>
<dbReference type="GO" id="GO:0000287">
    <property type="term" value="F:magnesium ion binding"/>
    <property type="evidence" value="ECO:0007669"/>
    <property type="project" value="TreeGrafter"/>
</dbReference>
<evidence type="ECO:0000256" key="10">
    <source>
        <dbReference type="ARBA" id="ARBA00031693"/>
    </source>
</evidence>
<dbReference type="GO" id="GO:0005737">
    <property type="term" value="C:cytoplasm"/>
    <property type="evidence" value="ECO:0007669"/>
    <property type="project" value="TreeGrafter"/>
</dbReference>
<evidence type="ECO:0000256" key="7">
    <source>
        <dbReference type="ARBA" id="ARBA00022801"/>
    </source>
</evidence>
<dbReference type="InterPro" id="IPR050582">
    <property type="entry name" value="HAD-like_SerB"/>
</dbReference>
<sequence length="206" mass="22325">MDVDSTLIQQEVIELLADHAGLMPEVRAITELAMTGEIDFQESLTKRVKLLKGLPVDVFYEVRQKISFTTGAPELVEAVHALGGRIGAVSGGFSQILGGLAHEVGLDYWKANELEVEDGELTGRLIGEMIDAQAKATALRQWADDFGLDIADTVAIGDGANDIPMLQAAGLAVAFRPKQVLRQYADIVIEENSLVPLIERLQLRSS</sequence>
<keyword evidence="9" id="KW-0718">Serine biosynthesis</keyword>
<dbReference type="InterPro" id="IPR036412">
    <property type="entry name" value="HAD-like_sf"/>
</dbReference>
<gene>
    <name evidence="11" type="ORF">UFOPK2032_00433</name>
</gene>
<comment type="pathway">
    <text evidence="2">Amino-acid biosynthesis; L-serine biosynthesis; L-serine from 3-phospho-D-glycerate: step 3/3.</text>
</comment>
<evidence type="ECO:0000256" key="5">
    <source>
        <dbReference type="ARBA" id="ARBA00022605"/>
    </source>
</evidence>
<dbReference type="SFLD" id="SFLDG01136">
    <property type="entry name" value="C1.6:_Phosphoserine_Phosphatas"/>
    <property type="match status" value="1"/>
</dbReference>
<keyword evidence="5" id="KW-0028">Amino-acid biosynthesis</keyword>
<evidence type="ECO:0000256" key="9">
    <source>
        <dbReference type="ARBA" id="ARBA00023299"/>
    </source>
</evidence>